<evidence type="ECO:0000313" key="3">
    <source>
        <dbReference type="Proteomes" id="UP001199424"/>
    </source>
</evidence>
<protein>
    <submittedName>
        <fullName evidence="2">Hpt domain-containing protein</fullName>
    </submittedName>
</protein>
<proteinExistence type="predicted"/>
<dbReference type="CDD" id="cd00088">
    <property type="entry name" value="HPT"/>
    <property type="match status" value="1"/>
</dbReference>
<dbReference type="Proteomes" id="UP001199424">
    <property type="component" value="Unassembled WGS sequence"/>
</dbReference>
<name>A0AAE3AMF7_9FIRM</name>
<dbReference type="EMBL" id="JAJEQC010000010">
    <property type="protein sequence ID" value="MCC2137440.1"/>
    <property type="molecule type" value="Genomic_DNA"/>
</dbReference>
<reference evidence="2" key="1">
    <citation type="submission" date="2021-10" db="EMBL/GenBank/DDBJ databases">
        <title>Anaerobic single-cell dispensing facilitates the cultivation of human gut bacteria.</title>
        <authorList>
            <person name="Afrizal A."/>
        </authorList>
    </citation>
    <scope>NUCLEOTIDE SEQUENCE</scope>
    <source>
        <strain evidence="2">CLA-AA-H250</strain>
    </source>
</reference>
<comment type="caution">
    <text evidence="2">The sequence shown here is derived from an EMBL/GenBank/DDBJ whole genome shotgun (WGS) entry which is preliminary data.</text>
</comment>
<evidence type="ECO:0000313" key="2">
    <source>
        <dbReference type="EMBL" id="MCC2137440.1"/>
    </source>
</evidence>
<dbReference type="RefSeq" id="WP_308449668.1">
    <property type="nucleotide sequence ID" value="NZ_JAJEQC010000010.1"/>
</dbReference>
<dbReference type="Pfam" id="PF01627">
    <property type="entry name" value="Hpt"/>
    <property type="match status" value="1"/>
</dbReference>
<sequence>MELEELYQKIGGDLKNVMKRIPNEAMIGKFVRKYANDPTYNRLAAAVEAKSWKDVFIAAHTLKGVAQNLGFDRLQKSASALTEAVRGAVPLTDESLFEEVCKDQKEIVEAIEKLD</sequence>
<evidence type="ECO:0000259" key="1">
    <source>
        <dbReference type="Pfam" id="PF01627"/>
    </source>
</evidence>
<gene>
    <name evidence="2" type="ORF">LKD31_10490</name>
</gene>
<dbReference type="InterPro" id="IPR008207">
    <property type="entry name" value="Sig_transdc_His_kin_Hpt_dom"/>
</dbReference>
<dbReference type="GO" id="GO:0000160">
    <property type="term" value="P:phosphorelay signal transduction system"/>
    <property type="evidence" value="ECO:0007669"/>
    <property type="project" value="InterPro"/>
</dbReference>
<dbReference type="AlphaFoldDB" id="A0AAE3AMF7"/>
<accession>A0AAE3AMF7</accession>
<organism evidence="2 3">
    <name type="scientific">Hominenteromicrobium mulieris</name>
    <dbReference type="NCBI Taxonomy" id="2885357"/>
    <lineage>
        <taxon>Bacteria</taxon>
        <taxon>Bacillati</taxon>
        <taxon>Bacillota</taxon>
        <taxon>Clostridia</taxon>
        <taxon>Eubacteriales</taxon>
        <taxon>Oscillospiraceae</taxon>
        <taxon>Hominenteromicrobium</taxon>
    </lineage>
</organism>
<dbReference type="Gene3D" id="1.20.120.160">
    <property type="entry name" value="HPT domain"/>
    <property type="match status" value="1"/>
</dbReference>
<feature type="domain" description="HPt" evidence="1">
    <location>
        <begin position="41"/>
        <end position="106"/>
    </location>
</feature>
<dbReference type="InterPro" id="IPR036641">
    <property type="entry name" value="HPT_dom_sf"/>
</dbReference>
<keyword evidence="3" id="KW-1185">Reference proteome</keyword>
<dbReference type="SUPFAM" id="SSF47226">
    <property type="entry name" value="Histidine-containing phosphotransfer domain, HPT domain"/>
    <property type="match status" value="1"/>
</dbReference>